<dbReference type="Gramene" id="TKW05736">
    <property type="protein sequence ID" value="TKW05736"/>
    <property type="gene ID" value="SEVIR_7G196066v2"/>
</dbReference>
<feature type="signal peptide" evidence="1">
    <location>
        <begin position="1"/>
        <end position="19"/>
    </location>
</feature>
<accession>A0A4V6D4B1</accession>
<keyword evidence="3" id="KW-1185">Reference proteome</keyword>
<sequence>MLTWLKVSCFLSVSRTVASSILSSRQALSFKQVMRVFFCCCWMAI</sequence>
<proteinExistence type="predicted"/>
<protein>
    <submittedName>
        <fullName evidence="2">Uncharacterized protein</fullName>
    </submittedName>
</protein>
<gene>
    <name evidence="2" type="ORF">SEVIR_7G196066v2</name>
</gene>
<dbReference type="EMBL" id="CM016558">
    <property type="protein sequence ID" value="TKW05736.1"/>
    <property type="molecule type" value="Genomic_DNA"/>
</dbReference>
<dbReference type="Proteomes" id="UP000298652">
    <property type="component" value="Chromosome 7"/>
</dbReference>
<feature type="chain" id="PRO_5020464021" evidence="1">
    <location>
        <begin position="20"/>
        <end position="45"/>
    </location>
</feature>
<dbReference type="AlphaFoldDB" id="A0A4V6D4B1"/>
<evidence type="ECO:0000313" key="2">
    <source>
        <dbReference type="EMBL" id="TKW05736.1"/>
    </source>
</evidence>
<reference evidence="2" key="1">
    <citation type="submission" date="2019-03" db="EMBL/GenBank/DDBJ databases">
        <title>WGS assembly of Setaria viridis.</title>
        <authorList>
            <person name="Huang P."/>
            <person name="Jenkins J."/>
            <person name="Grimwood J."/>
            <person name="Barry K."/>
            <person name="Healey A."/>
            <person name="Mamidi S."/>
            <person name="Sreedasyam A."/>
            <person name="Shu S."/>
            <person name="Feldman M."/>
            <person name="Wu J."/>
            <person name="Yu Y."/>
            <person name="Chen C."/>
            <person name="Johnson J."/>
            <person name="Rokhsar D."/>
            <person name="Baxter I."/>
            <person name="Schmutz J."/>
            <person name="Brutnell T."/>
            <person name="Kellogg E."/>
        </authorList>
    </citation>
    <scope>NUCLEOTIDE SEQUENCE [LARGE SCALE GENOMIC DNA]</scope>
</reference>
<organism evidence="2 3">
    <name type="scientific">Setaria viridis</name>
    <name type="common">Green bristlegrass</name>
    <name type="synonym">Setaria italica subsp. viridis</name>
    <dbReference type="NCBI Taxonomy" id="4556"/>
    <lineage>
        <taxon>Eukaryota</taxon>
        <taxon>Viridiplantae</taxon>
        <taxon>Streptophyta</taxon>
        <taxon>Embryophyta</taxon>
        <taxon>Tracheophyta</taxon>
        <taxon>Spermatophyta</taxon>
        <taxon>Magnoliopsida</taxon>
        <taxon>Liliopsida</taxon>
        <taxon>Poales</taxon>
        <taxon>Poaceae</taxon>
        <taxon>PACMAD clade</taxon>
        <taxon>Panicoideae</taxon>
        <taxon>Panicodae</taxon>
        <taxon>Paniceae</taxon>
        <taxon>Cenchrinae</taxon>
        <taxon>Setaria</taxon>
    </lineage>
</organism>
<name>A0A4V6D4B1_SETVI</name>
<evidence type="ECO:0000256" key="1">
    <source>
        <dbReference type="SAM" id="SignalP"/>
    </source>
</evidence>
<evidence type="ECO:0000313" key="3">
    <source>
        <dbReference type="Proteomes" id="UP000298652"/>
    </source>
</evidence>
<keyword evidence="1" id="KW-0732">Signal</keyword>